<evidence type="ECO:0000256" key="5">
    <source>
        <dbReference type="ARBA" id="ARBA00022679"/>
    </source>
</evidence>
<dbReference type="AlphaFoldDB" id="A0A427UNI9"/>
<name>A0A427UNI9_9ENTR</name>
<gene>
    <name evidence="9" type="ORF">EGT71_21905</name>
</gene>
<reference evidence="9 10" key="1">
    <citation type="submission" date="2018-10" db="EMBL/GenBank/DDBJ databases">
        <title>Transmission dynamics of multidrug resistant bacteria on intensive care unit surfaces.</title>
        <authorList>
            <person name="D'Souza A.W."/>
            <person name="Potter R.F."/>
            <person name="Wallace M."/>
            <person name="Shupe A."/>
            <person name="Patel S."/>
            <person name="Sun S."/>
            <person name="Gul D."/>
            <person name="Kwon J.H."/>
            <person name="Andleeb S."/>
            <person name="Burnham C.-A.D."/>
            <person name="Dantas G."/>
        </authorList>
    </citation>
    <scope>NUCLEOTIDE SEQUENCE [LARGE SCALE GENOMIC DNA]</scope>
    <source>
        <strain evidence="9 10">AS_373</strain>
    </source>
</reference>
<evidence type="ECO:0000256" key="1">
    <source>
        <dbReference type="ARBA" id="ARBA00004496"/>
    </source>
</evidence>
<dbReference type="InterPro" id="IPR004720">
    <property type="entry name" value="PTS_IIB_sorbose-sp"/>
</dbReference>
<comment type="caution">
    <text evidence="9">The sequence shown here is derived from an EMBL/GenBank/DDBJ whole genome shotgun (WGS) entry which is preliminary data.</text>
</comment>
<keyword evidence="7" id="KW-0418">Kinase</keyword>
<evidence type="ECO:0000313" key="10">
    <source>
        <dbReference type="Proteomes" id="UP000275331"/>
    </source>
</evidence>
<dbReference type="RefSeq" id="WP_125295592.1">
    <property type="nucleotide sequence ID" value="NZ_RHWZ01000021.1"/>
</dbReference>
<evidence type="ECO:0000256" key="2">
    <source>
        <dbReference type="ARBA" id="ARBA00022448"/>
    </source>
</evidence>
<dbReference type="PROSITE" id="PS51101">
    <property type="entry name" value="PTS_EIIB_TYPE_4"/>
    <property type="match status" value="1"/>
</dbReference>
<dbReference type="Gene3D" id="3.40.35.10">
    <property type="entry name" value="Phosphotransferase system, sorbose subfamily IIB component"/>
    <property type="match status" value="1"/>
</dbReference>
<evidence type="ECO:0000256" key="4">
    <source>
        <dbReference type="ARBA" id="ARBA00022597"/>
    </source>
</evidence>
<dbReference type="OrthoDB" id="7065728at2"/>
<dbReference type="Proteomes" id="UP000275331">
    <property type="component" value="Unassembled WGS sequence"/>
</dbReference>
<dbReference type="GO" id="GO:0008982">
    <property type="term" value="F:protein-N(PI)-phosphohistidine-sugar phosphotransferase activity"/>
    <property type="evidence" value="ECO:0007669"/>
    <property type="project" value="InterPro"/>
</dbReference>
<organism evidence="9 10">
    <name type="scientific">Atlantibacter subterraneus</name>
    <dbReference type="NCBI Taxonomy" id="255519"/>
    <lineage>
        <taxon>Bacteria</taxon>
        <taxon>Pseudomonadati</taxon>
        <taxon>Pseudomonadota</taxon>
        <taxon>Gammaproteobacteria</taxon>
        <taxon>Enterobacterales</taxon>
        <taxon>Enterobacteriaceae</taxon>
        <taxon>Atlantibacter</taxon>
    </lineage>
</organism>
<evidence type="ECO:0000259" key="8">
    <source>
        <dbReference type="PROSITE" id="PS51101"/>
    </source>
</evidence>
<evidence type="ECO:0000256" key="7">
    <source>
        <dbReference type="ARBA" id="ARBA00022777"/>
    </source>
</evidence>
<feature type="domain" description="PTS EIIB type-4" evidence="8">
    <location>
        <begin position="1"/>
        <end position="158"/>
    </location>
</feature>
<dbReference type="CDD" id="cd00001">
    <property type="entry name" value="PTS_IIB_man"/>
    <property type="match status" value="1"/>
</dbReference>
<dbReference type="GO" id="GO:0009401">
    <property type="term" value="P:phosphoenolpyruvate-dependent sugar phosphotransferase system"/>
    <property type="evidence" value="ECO:0007669"/>
    <property type="project" value="UniProtKB-KW"/>
</dbReference>
<keyword evidence="6" id="KW-0598">Phosphotransferase system</keyword>
<sequence>MANIVHCRIDDRLIHGQVATSWLPHTKANLCLIANDEVAVNDSQKLLLAMAVPGGVDLRCFSIERALQIINKAAPHQKIFVLLRSISDAARLVKGGFPVTQINLGNISAKAGAENLFRTIYVTPEERDMLKEIMQQGVALTYCLLPTDQIVTLDGKTL</sequence>
<protein>
    <submittedName>
        <fullName evidence="9">PTS mannose/fructose/sorbose transporter subunit IIB</fullName>
    </submittedName>
</protein>
<comment type="subcellular location">
    <subcellularLocation>
        <location evidence="1">Cytoplasm</location>
    </subcellularLocation>
</comment>
<keyword evidence="2" id="KW-0813">Transport</keyword>
<keyword evidence="5" id="KW-0808">Transferase</keyword>
<dbReference type="GO" id="GO:0016301">
    <property type="term" value="F:kinase activity"/>
    <property type="evidence" value="ECO:0007669"/>
    <property type="project" value="UniProtKB-KW"/>
</dbReference>
<evidence type="ECO:0000256" key="6">
    <source>
        <dbReference type="ARBA" id="ARBA00022683"/>
    </source>
</evidence>
<dbReference type="EMBL" id="RHXB01000020">
    <property type="protein sequence ID" value="RSE22094.1"/>
    <property type="molecule type" value="Genomic_DNA"/>
</dbReference>
<dbReference type="SUPFAM" id="SSF52728">
    <property type="entry name" value="PTS IIb component"/>
    <property type="match status" value="1"/>
</dbReference>
<proteinExistence type="predicted"/>
<dbReference type="GO" id="GO:0005737">
    <property type="term" value="C:cytoplasm"/>
    <property type="evidence" value="ECO:0007669"/>
    <property type="project" value="UniProtKB-SubCell"/>
</dbReference>
<evidence type="ECO:0000256" key="3">
    <source>
        <dbReference type="ARBA" id="ARBA00022490"/>
    </source>
</evidence>
<evidence type="ECO:0000313" key="9">
    <source>
        <dbReference type="EMBL" id="RSE22094.1"/>
    </source>
</evidence>
<dbReference type="InterPro" id="IPR036667">
    <property type="entry name" value="PTS_IIB_sorbose-sp_sf"/>
</dbReference>
<dbReference type="Pfam" id="PF03830">
    <property type="entry name" value="PTSIIB_sorb"/>
    <property type="match status" value="1"/>
</dbReference>
<keyword evidence="3" id="KW-0963">Cytoplasm</keyword>
<accession>A0A427UNI9</accession>
<keyword evidence="4" id="KW-0762">Sugar transport</keyword>